<dbReference type="InterPro" id="IPR002347">
    <property type="entry name" value="SDR_fam"/>
</dbReference>
<dbReference type="InterPro" id="IPR036291">
    <property type="entry name" value="NAD(P)-bd_dom_sf"/>
</dbReference>
<dbReference type="EMBL" id="WLYK01000011">
    <property type="protein sequence ID" value="MTD16651.1"/>
    <property type="molecule type" value="Genomic_DNA"/>
</dbReference>
<dbReference type="Proteomes" id="UP000460221">
    <property type="component" value="Unassembled WGS sequence"/>
</dbReference>
<dbReference type="GO" id="GO:0016491">
    <property type="term" value="F:oxidoreductase activity"/>
    <property type="evidence" value="ECO:0007669"/>
    <property type="project" value="UniProtKB-KW"/>
</dbReference>
<evidence type="ECO:0000313" key="5">
    <source>
        <dbReference type="Proteomes" id="UP000460221"/>
    </source>
</evidence>
<dbReference type="CDD" id="cd05233">
    <property type="entry name" value="SDR_c"/>
    <property type="match status" value="1"/>
</dbReference>
<dbReference type="PANTHER" id="PTHR43669:SF3">
    <property type="entry name" value="ALCOHOL DEHYDROGENASE, PUTATIVE (AFU_ORTHOLOGUE AFUA_3G03445)-RELATED"/>
    <property type="match status" value="1"/>
</dbReference>
<evidence type="ECO:0000313" key="4">
    <source>
        <dbReference type="EMBL" id="MTD16651.1"/>
    </source>
</evidence>
<dbReference type="Gene3D" id="3.40.50.720">
    <property type="entry name" value="NAD(P)-binding Rossmann-like Domain"/>
    <property type="match status" value="1"/>
</dbReference>
<dbReference type="AlphaFoldDB" id="A0A7K1FR74"/>
<comment type="caution">
    <text evidence="4">The sequence shown here is derived from an EMBL/GenBank/DDBJ whole genome shotgun (WGS) entry which is preliminary data.</text>
</comment>
<dbReference type="PRINTS" id="PR00081">
    <property type="entry name" value="GDHRDH"/>
</dbReference>
<keyword evidence="2" id="KW-0560">Oxidoreductase</keyword>
<dbReference type="RefSeq" id="WP_154770664.1">
    <property type="nucleotide sequence ID" value="NZ_WLYK01000011.1"/>
</dbReference>
<gene>
    <name evidence="4" type="ORF">GIS00_22195</name>
</gene>
<reference evidence="4 5" key="1">
    <citation type="submission" date="2019-11" db="EMBL/GenBank/DDBJ databases">
        <authorList>
            <person name="Jiang L.-Q."/>
        </authorList>
    </citation>
    <scope>NUCLEOTIDE SEQUENCE [LARGE SCALE GENOMIC DNA]</scope>
    <source>
        <strain evidence="4 5">YIM 132087</strain>
    </source>
</reference>
<comment type="similarity">
    <text evidence="1">Belongs to the short-chain dehydrogenases/reductases (SDR) family.</text>
</comment>
<evidence type="ECO:0000256" key="3">
    <source>
        <dbReference type="SAM" id="Phobius"/>
    </source>
</evidence>
<dbReference type="PANTHER" id="PTHR43669">
    <property type="entry name" value="5-KETO-D-GLUCONATE 5-REDUCTASE"/>
    <property type="match status" value="1"/>
</dbReference>
<sequence length="248" mass="25307">MPVETRDLTGTVVLVTGAGAGIGAAITTLLLEAGARVVLVDRDPAAAAAVAATWPADQVLVQQADVRVAADLDRAVDAAVARWGRFDSAVCNAGIGAFGGILDVADEMLDAIVDVNLMGTVRTVRAAVRHFDTRPGGGDLVIVASVAGLGSAGGNESVYAAAKHGQVGLAISLDRELRHRGIRVSTIAPAAVNTGFADGLGRVAGDPVKDTFLLPSDVAGAVVTVLAQPRRVRTALWTLWSMDETPAS</sequence>
<name>A0A7K1FR74_9ACTN</name>
<evidence type="ECO:0000256" key="1">
    <source>
        <dbReference type="ARBA" id="ARBA00006484"/>
    </source>
</evidence>
<proteinExistence type="inferred from homology"/>
<keyword evidence="3" id="KW-0812">Transmembrane</keyword>
<accession>A0A7K1FR74</accession>
<protein>
    <submittedName>
        <fullName evidence="4">SDR family NAD(P)-dependent oxidoreductase</fullName>
    </submittedName>
</protein>
<keyword evidence="5" id="KW-1185">Reference proteome</keyword>
<keyword evidence="3" id="KW-0472">Membrane</keyword>
<dbReference type="SUPFAM" id="SSF51735">
    <property type="entry name" value="NAD(P)-binding Rossmann-fold domains"/>
    <property type="match status" value="1"/>
</dbReference>
<keyword evidence="3" id="KW-1133">Transmembrane helix</keyword>
<dbReference type="Pfam" id="PF00106">
    <property type="entry name" value="adh_short"/>
    <property type="match status" value="1"/>
</dbReference>
<feature type="transmembrane region" description="Helical" evidence="3">
    <location>
        <begin position="12"/>
        <end position="31"/>
    </location>
</feature>
<organism evidence="4 5">
    <name type="scientific">Nakamurella alba</name>
    <dbReference type="NCBI Taxonomy" id="2665158"/>
    <lineage>
        <taxon>Bacteria</taxon>
        <taxon>Bacillati</taxon>
        <taxon>Actinomycetota</taxon>
        <taxon>Actinomycetes</taxon>
        <taxon>Nakamurellales</taxon>
        <taxon>Nakamurellaceae</taxon>
        <taxon>Nakamurella</taxon>
    </lineage>
</organism>
<evidence type="ECO:0000256" key="2">
    <source>
        <dbReference type="ARBA" id="ARBA00023002"/>
    </source>
</evidence>